<evidence type="ECO:0000256" key="1">
    <source>
        <dbReference type="SAM" id="Phobius"/>
    </source>
</evidence>
<dbReference type="InterPro" id="IPR042150">
    <property type="entry name" value="MmRce1-like"/>
</dbReference>
<keyword evidence="1" id="KW-1133">Transmembrane helix</keyword>
<dbReference type="EMBL" id="RYYV01000002">
    <property type="protein sequence ID" value="RUL78962.1"/>
    <property type="molecule type" value="Genomic_DNA"/>
</dbReference>
<dbReference type="Pfam" id="PF02517">
    <property type="entry name" value="Rce1-like"/>
    <property type="match status" value="1"/>
</dbReference>
<feature type="domain" description="CAAX prenyl protease 2/Lysostaphin resistance protein A-like" evidence="2">
    <location>
        <begin position="123"/>
        <end position="223"/>
    </location>
</feature>
<dbReference type="GO" id="GO:0004175">
    <property type="term" value="F:endopeptidase activity"/>
    <property type="evidence" value="ECO:0007669"/>
    <property type="project" value="UniProtKB-ARBA"/>
</dbReference>
<feature type="transmembrane region" description="Helical" evidence="1">
    <location>
        <begin position="41"/>
        <end position="62"/>
    </location>
</feature>
<reference evidence="3 4" key="1">
    <citation type="submission" date="2018-12" db="EMBL/GenBank/DDBJ databases">
        <title>Dyella dinghuensis sp. nov. DHOA06 and Dyella choica sp. nov. 4M-K27, isolated from forest soil.</title>
        <authorList>
            <person name="Qiu L.-H."/>
            <person name="Gao Z.-H."/>
        </authorList>
    </citation>
    <scope>NUCLEOTIDE SEQUENCE [LARGE SCALE GENOMIC DNA]</scope>
    <source>
        <strain evidence="3 4">4M-K27</strain>
    </source>
</reference>
<dbReference type="OrthoDB" id="3693644at2"/>
<protein>
    <recommendedName>
        <fullName evidence="2">CAAX prenyl protease 2/Lysostaphin resistance protein A-like domain-containing protein</fullName>
    </recommendedName>
</protein>
<evidence type="ECO:0000313" key="4">
    <source>
        <dbReference type="Proteomes" id="UP000274358"/>
    </source>
</evidence>
<keyword evidence="1" id="KW-0472">Membrane</keyword>
<dbReference type="PANTHER" id="PTHR35797">
    <property type="entry name" value="PROTEASE-RELATED"/>
    <property type="match status" value="1"/>
</dbReference>
<keyword evidence="4" id="KW-1185">Reference proteome</keyword>
<feature type="transmembrane region" description="Helical" evidence="1">
    <location>
        <begin position="9"/>
        <end position="29"/>
    </location>
</feature>
<gene>
    <name evidence="3" type="ORF">EKH80_03950</name>
</gene>
<organism evidence="3 4">
    <name type="scientific">Dyella choica</name>
    <dbReference type="NCBI Taxonomy" id="1927959"/>
    <lineage>
        <taxon>Bacteria</taxon>
        <taxon>Pseudomonadati</taxon>
        <taxon>Pseudomonadota</taxon>
        <taxon>Gammaproteobacteria</taxon>
        <taxon>Lysobacterales</taxon>
        <taxon>Rhodanobacteraceae</taxon>
        <taxon>Dyella</taxon>
    </lineage>
</organism>
<comment type="caution">
    <text evidence="3">The sequence shown here is derived from an EMBL/GenBank/DDBJ whole genome shotgun (WGS) entry which is preliminary data.</text>
</comment>
<feature type="transmembrane region" description="Helical" evidence="1">
    <location>
        <begin position="113"/>
        <end position="134"/>
    </location>
</feature>
<dbReference type="GO" id="GO:0080120">
    <property type="term" value="P:CAAX-box protein maturation"/>
    <property type="evidence" value="ECO:0007669"/>
    <property type="project" value="UniProtKB-ARBA"/>
</dbReference>
<name>A0A432MB24_9GAMM</name>
<dbReference type="InterPro" id="IPR003675">
    <property type="entry name" value="Rce1/LyrA-like_dom"/>
</dbReference>
<dbReference type="RefSeq" id="WP_126683419.1">
    <property type="nucleotide sequence ID" value="NZ_RYYV01000002.1"/>
</dbReference>
<dbReference type="PANTHER" id="PTHR35797:SF1">
    <property type="entry name" value="PROTEASE"/>
    <property type="match status" value="1"/>
</dbReference>
<feature type="transmembrane region" description="Helical" evidence="1">
    <location>
        <begin position="183"/>
        <end position="204"/>
    </location>
</feature>
<accession>A0A432MB24</accession>
<proteinExistence type="predicted"/>
<evidence type="ECO:0000259" key="2">
    <source>
        <dbReference type="Pfam" id="PF02517"/>
    </source>
</evidence>
<feature type="transmembrane region" description="Helical" evidence="1">
    <location>
        <begin position="242"/>
        <end position="260"/>
    </location>
</feature>
<feature type="transmembrane region" description="Helical" evidence="1">
    <location>
        <begin position="211"/>
        <end position="230"/>
    </location>
</feature>
<dbReference type="Proteomes" id="UP000274358">
    <property type="component" value="Unassembled WGS sequence"/>
</dbReference>
<sequence length="280" mass="30946">MHSSFRTPAWFYFGVAFGITWAFWLFPVLASRGILPLGQGAQLACLFAGSFGPFVGAFLAAYRDGGWPAVREFAGRSLRYRMGPIYFLAALLLTPVAAALSMAWLASHGGPPFAIAVSLSHLPLLYLELLLFGGSVNEEFGWAYAIDRLQQRQSLLRAAVVLGVIWGCWHIPLFFVTGLTQSFMPFWAFLVFTVALRIVIVWGYASNRQSILIALLFHTGSNLAFNLFEVVDRSSRHDQRGFIGYGLIVLVIALLIAFSARCYQRVPPNSIAGTDDKVLE</sequence>
<feature type="transmembrane region" description="Helical" evidence="1">
    <location>
        <begin position="83"/>
        <end position="107"/>
    </location>
</feature>
<evidence type="ECO:0000313" key="3">
    <source>
        <dbReference type="EMBL" id="RUL78962.1"/>
    </source>
</evidence>
<feature type="transmembrane region" description="Helical" evidence="1">
    <location>
        <begin position="155"/>
        <end position="177"/>
    </location>
</feature>
<keyword evidence="1" id="KW-0812">Transmembrane</keyword>
<dbReference type="AlphaFoldDB" id="A0A432MB24"/>